<evidence type="ECO:0008006" key="11">
    <source>
        <dbReference type="Google" id="ProtNLM"/>
    </source>
</evidence>
<proteinExistence type="predicted"/>
<feature type="domain" description="Condensin complex subunit 1 C-terminal" evidence="7">
    <location>
        <begin position="791"/>
        <end position="923"/>
    </location>
</feature>
<keyword evidence="5" id="KW-0131">Cell cycle</keyword>
<gene>
    <name evidence="9" type="ORF">AAG570_000117</name>
</gene>
<evidence type="ECO:0000256" key="1">
    <source>
        <dbReference type="ARBA" id="ARBA00004123"/>
    </source>
</evidence>
<evidence type="ECO:0000259" key="8">
    <source>
        <dbReference type="Pfam" id="PF12922"/>
    </source>
</evidence>
<evidence type="ECO:0000313" key="10">
    <source>
        <dbReference type="Proteomes" id="UP001558652"/>
    </source>
</evidence>
<dbReference type="PANTHER" id="PTHR14222:SF2">
    <property type="entry name" value="CONDENSIN COMPLEX SUBUNIT 1"/>
    <property type="match status" value="1"/>
</dbReference>
<protein>
    <recommendedName>
        <fullName evidence="11">Condensin complex subunit 1</fullName>
    </recommendedName>
</protein>
<dbReference type="Proteomes" id="UP001558652">
    <property type="component" value="Unassembled WGS sequence"/>
</dbReference>
<comment type="caution">
    <text evidence="9">The sequence shown here is derived from an EMBL/GenBank/DDBJ whole genome shotgun (WGS) entry which is preliminary data.</text>
</comment>
<dbReference type="InterPro" id="IPR026971">
    <property type="entry name" value="CND1/NCAPD3"/>
</dbReference>
<feature type="domain" description="Condensin complex subunit 1 N-terminal" evidence="8">
    <location>
        <begin position="60"/>
        <end position="226"/>
    </location>
</feature>
<evidence type="ECO:0000256" key="3">
    <source>
        <dbReference type="ARBA" id="ARBA00022776"/>
    </source>
</evidence>
<dbReference type="GO" id="GO:0051301">
    <property type="term" value="P:cell division"/>
    <property type="evidence" value="ECO:0007669"/>
    <property type="project" value="UniProtKB-KW"/>
</dbReference>
<dbReference type="AlphaFoldDB" id="A0ABD0YWF1"/>
<evidence type="ECO:0000256" key="5">
    <source>
        <dbReference type="ARBA" id="ARBA00023306"/>
    </source>
</evidence>
<keyword evidence="3" id="KW-0498">Mitosis</keyword>
<keyword evidence="4" id="KW-0539">Nucleus</keyword>
<reference evidence="9 10" key="1">
    <citation type="submission" date="2024-07" db="EMBL/GenBank/DDBJ databases">
        <title>Chromosome-level genome assembly of the water stick insect Ranatra chinensis (Heteroptera: Nepidae).</title>
        <authorList>
            <person name="Liu X."/>
        </authorList>
    </citation>
    <scope>NUCLEOTIDE SEQUENCE [LARGE SCALE GENOMIC DNA]</scope>
    <source>
        <strain evidence="9">Cailab_2021Rc</strain>
        <tissue evidence="9">Muscle</tissue>
    </source>
</reference>
<dbReference type="PANTHER" id="PTHR14222">
    <property type="entry name" value="CONDENSIN"/>
    <property type="match status" value="1"/>
</dbReference>
<evidence type="ECO:0000256" key="4">
    <source>
        <dbReference type="ARBA" id="ARBA00023242"/>
    </source>
</evidence>
<dbReference type="InterPro" id="IPR032682">
    <property type="entry name" value="Cnd1_C"/>
</dbReference>
<dbReference type="GO" id="GO:0005634">
    <property type="term" value="C:nucleus"/>
    <property type="evidence" value="ECO:0007669"/>
    <property type="project" value="UniProtKB-SubCell"/>
</dbReference>
<organism evidence="9 10">
    <name type="scientific">Ranatra chinensis</name>
    <dbReference type="NCBI Taxonomy" id="642074"/>
    <lineage>
        <taxon>Eukaryota</taxon>
        <taxon>Metazoa</taxon>
        <taxon>Ecdysozoa</taxon>
        <taxon>Arthropoda</taxon>
        <taxon>Hexapoda</taxon>
        <taxon>Insecta</taxon>
        <taxon>Pterygota</taxon>
        <taxon>Neoptera</taxon>
        <taxon>Paraneoptera</taxon>
        <taxon>Hemiptera</taxon>
        <taxon>Heteroptera</taxon>
        <taxon>Panheteroptera</taxon>
        <taxon>Nepomorpha</taxon>
        <taxon>Nepidae</taxon>
        <taxon>Ranatrinae</taxon>
        <taxon>Ranatra</taxon>
    </lineage>
</organism>
<feature type="region of interest" description="Disordered" evidence="6">
    <location>
        <begin position="1010"/>
        <end position="1077"/>
    </location>
</feature>
<evidence type="ECO:0000313" key="9">
    <source>
        <dbReference type="EMBL" id="KAL1140185.1"/>
    </source>
</evidence>
<dbReference type="InterPro" id="IPR016024">
    <property type="entry name" value="ARM-type_fold"/>
</dbReference>
<dbReference type="SUPFAM" id="SSF48371">
    <property type="entry name" value="ARM repeat"/>
    <property type="match status" value="1"/>
</dbReference>
<keyword evidence="10" id="KW-1185">Reference proteome</keyword>
<evidence type="ECO:0000259" key="7">
    <source>
        <dbReference type="Pfam" id="PF12717"/>
    </source>
</evidence>
<feature type="domain" description="Condensin complex subunit 1 C-terminal" evidence="7">
    <location>
        <begin position="349"/>
        <end position="483"/>
    </location>
</feature>
<dbReference type="InterPro" id="IPR024324">
    <property type="entry name" value="Condensin_cplx_su1_N"/>
</dbReference>
<keyword evidence="2" id="KW-0132">Cell division</keyword>
<sequence length="1077" mass="122430">MASKRRNMFQKNKTQEMTENDIKLKVNGDPQNACESVPSFFDIIFSMLHDSKEISCLQLNDIFDGVIYRLLQHIVNYVEDVLNREPTDIQVNKETVNLSKMIFYLFSMFQRTYEEKASLKTDNLIVEPKRMRGGKSKSKKQDGHISWDWNAKKKLTLAVINSFLQLDIAQLWCPPVAEESFINLIANCCYKMFEGQEIIQAKNKPLRDSIAQVLSLLVKKHNHIMTLVPSFVQIVKHHESSAGALSGCLVTMVRECDCDAGVVSRVIRELCDTVQEDHLTASLPKTAASLITELTEADITLLAPSIATLVRYLLLEAYPMRIAILVAVVEIICLLSEEKEPSSKDLKTKEYLFKALQKHIFDQNTYVRSKVCQLWIKLVTERKVPEDKIVSVLKSMKYLITDKSCHVSKNAIHFFSVALQYNPFANRFIMSELRSMLEKKKAALSMVNPEQILSREEFWESYEAQIIECLSKLVEDDDTSGEMEVELDTNNLTVDNLIEIMYKLINEKCFADAFAWLKQAEKLFPDSPEVRCNIDKDTHKLNYYITIFKKAYFAAPISLAVNADDVNVQTQLYQKLKETVAFAECINEAGKDIYRMLMSKGSSEVVEAVGFFTTAFQFGLADSKKAFRDMLVLMKSDQPTVKEAVAEAYRSIYLTMPDASGSLNLMQKLWDKFFKKIPGTSDDDSAAAAIILDMIAKLNIQLVIDNLSVVVEGLDDPENFLKIEMWQYFDCDVFNNLKKCKDGVAPEKNPDVEDEFDADNEVAADDALYEIIGQMCDKQFLSESPFNNYIVLKDLSKLVRTNTVTVLSHLISREMVKVRGQIAELTLCLEDPEPQIADRVKHLMSDIAQKGNTLYNVIPDIISRLSNPERAERIAVDSFNNIIRYILSLVTKERQNELLVEKLCVRLNETSDERQCRDLAFCLGELSYNDKSLRKLIECFPLLKDHLNMPQVYSAIAGIFVSCQKSLKPGVKEIAMEGNDRLERLISGEGDGGDDYEARLTSDLVTPMKCSGRDQITKNTRGGRSTVKRNTKTPGKTPARRPKKIIYDSDSDSSEETFKETRSRRTKQAIVEESDSD</sequence>
<dbReference type="EMBL" id="JBFDAA010000001">
    <property type="protein sequence ID" value="KAL1140185.1"/>
    <property type="molecule type" value="Genomic_DNA"/>
</dbReference>
<dbReference type="Pfam" id="PF12717">
    <property type="entry name" value="Cnd1"/>
    <property type="match status" value="2"/>
</dbReference>
<accession>A0ABD0YWF1</accession>
<name>A0ABD0YWF1_9HEMI</name>
<evidence type="ECO:0000256" key="6">
    <source>
        <dbReference type="SAM" id="MobiDB-lite"/>
    </source>
</evidence>
<dbReference type="Pfam" id="PF12922">
    <property type="entry name" value="Cnd1_N"/>
    <property type="match status" value="1"/>
</dbReference>
<evidence type="ECO:0000256" key="2">
    <source>
        <dbReference type="ARBA" id="ARBA00022618"/>
    </source>
</evidence>
<comment type="subcellular location">
    <subcellularLocation>
        <location evidence="1">Nucleus</location>
    </subcellularLocation>
</comment>